<dbReference type="InterPro" id="IPR014710">
    <property type="entry name" value="RmlC-like_jellyroll"/>
</dbReference>
<feature type="transmembrane region" description="Helical" evidence="1">
    <location>
        <begin position="20"/>
        <end position="44"/>
    </location>
</feature>
<evidence type="ECO:0000313" key="3">
    <source>
        <dbReference type="EMBL" id="KAL3273778.1"/>
    </source>
</evidence>
<dbReference type="PANTHER" id="PTHR45689">
    <property type="entry name" value="I[[H]] CHANNEL, ISOFORM E"/>
    <property type="match status" value="1"/>
</dbReference>
<accession>A0ABD2N4W7</accession>
<dbReference type="InterPro" id="IPR051413">
    <property type="entry name" value="K/Na_HCN_channel"/>
</dbReference>
<dbReference type="PROSITE" id="PS50042">
    <property type="entry name" value="CNMP_BINDING_3"/>
    <property type="match status" value="1"/>
</dbReference>
<protein>
    <recommendedName>
        <fullName evidence="2">Cyclic nucleotide-binding domain-containing protein</fullName>
    </recommendedName>
</protein>
<dbReference type="Proteomes" id="UP001516400">
    <property type="component" value="Unassembled WGS sequence"/>
</dbReference>
<gene>
    <name evidence="3" type="ORF">HHI36_015205</name>
</gene>
<feature type="transmembrane region" description="Helical" evidence="1">
    <location>
        <begin position="106"/>
        <end position="127"/>
    </location>
</feature>
<keyword evidence="1" id="KW-0812">Transmembrane</keyword>
<proteinExistence type="predicted"/>
<evidence type="ECO:0000259" key="2">
    <source>
        <dbReference type="PROSITE" id="PS50042"/>
    </source>
</evidence>
<sequence length="368" mass="42755">MRIHSFIDYFNKLLTILGLSLYSGMCNFFFITSFFFHFCTCLYYGMPRFRGVITGYFAKSGENILSEYKVENTTIAQYIETAWRSMGILLSAKREMRLYSSLEHKITCVVYLVAGKMLMLVLGVIFINQVLRNYELATKYREVLDQLNEFMTHKKLTAGTRQRLLAFYEYKFQGKFVKESKIQNILSDRLKKEINFYNSNKLVKQVEMFQDIPTKILAEILSNLKVEVFLPNDIIIKSGTPVESMYFLSNGTVCVTTASGREVCHLRDGNYFGEASLVLNHKKSISNVTALEICETYRLDAKTFKHCFKNNPEILNKLRAVAERRERETTQLEKEFQEKLFLKTFLVEKRRATYDSAKIQDGASSHVI</sequence>
<reference evidence="3 4" key="1">
    <citation type="journal article" date="2021" name="BMC Biol.">
        <title>Horizontally acquired antibacterial genes associated with adaptive radiation of ladybird beetles.</title>
        <authorList>
            <person name="Li H.S."/>
            <person name="Tang X.F."/>
            <person name="Huang Y.H."/>
            <person name="Xu Z.Y."/>
            <person name="Chen M.L."/>
            <person name="Du X.Y."/>
            <person name="Qiu B.Y."/>
            <person name="Chen P.T."/>
            <person name="Zhang W."/>
            <person name="Slipinski A."/>
            <person name="Escalona H.E."/>
            <person name="Waterhouse R.M."/>
            <person name="Zwick A."/>
            <person name="Pang H."/>
        </authorList>
    </citation>
    <scope>NUCLEOTIDE SEQUENCE [LARGE SCALE GENOMIC DNA]</scope>
    <source>
        <strain evidence="3">SYSU2018</strain>
    </source>
</reference>
<evidence type="ECO:0000256" key="1">
    <source>
        <dbReference type="SAM" id="Phobius"/>
    </source>
</evidence>
<organism evidence="3 4">
    <name type="scientific">Cryptolaemus montrouzieri</name>
    <dbReference type="NCBI Taxonomy" id="559131"/>
    <lineage>
        <taxon>Eukaryota</taxon>
        <taxon>Metazoa</taxon>
        <taxon>Ecdysozoa</taxon>
        <taxon>Arthropoda</taxon>
        <taxon>Hexapoda</taxon>
        <taxon>Insecta</taxon>
        <taxon>Pterygota</taxon>
        <taxon>Neoptera</taxon>
        <taxon>Endopterygota</taxon>
        <taxon>Coleoptera</taxon>
        <taxon>Polyphaga</taxon>
        <taxon>Cucujiformia</taxon>
        <taxon>Coccinelloidea</taxon>
        <taxon>Coccinellidae</taxon>
        <taxon>Scymninae</taxon>
        <taxon>Scymnini</taxon>
        <taxon>Cryptolaemus</taxon>
    </lineage>
</organism>
<dbReference type="Pfam" id="PF00027">
    <property type="entry name" value="cNMP_binding"/>
    <property type="match status" value="1"/>
</dbReference>
<dbReference type="AlphaFoldDB" id="A0ABD2N4W7"/>
<keyword evidence="1" id="KW-1133">Transmembrane helix</keyword>
<dbReference type="SMART" id="SM00100">
    <property type="entry name" value="cNMP"/>
    <property type="match status" value="1"/>
</dbReference>
<dbReference type="EMBL" id="JABFTP020000062">
    <property type="protein sequence ID" value="KAL3273778.1"/>
    <property type="molecule type" value="Genomic_DNA"/>
</dbReference>
<dbReference type="PANTHER" id="PTHR45689:SF14">
    <property type="entry name" value="CYCLIC NUCLEOTIDE-GATED CATION CHANNEL SUBUNIT A-LIKE PROTEIN"/>
    <property type="match status" value="1"/>
</dbReference>
<comment type="caution">
    <text evidence="3">The sequence shown here is derived from an EMBL/GenBank/DDBJ whole genome shotgun (WGS) entry which is preliminary data.</text>
</comment>
<evidence type="ECO:0000313" key="4">
    <source>
        <dbReference type="Proteomes" id="UP001516400"/>
    </source>
</evidence>
<name>A0ABD2N4W7_9CUCU</name>
<feature type="domain" description="Cyclic nucleotide-binding" evidence="2">
    <location>
        <begin position="208"/>
        <end position="325"/>
    </location>
</feature>
<dbReference type="InterPro" id="IPR000595">
    <property type="entry name" value="cNMP-bd_dom"/>
</dbReference>
<dbReference type="InterPro" id="IPR018490">
    <property type="entry name" value="cNMP-bd_dom_sf"/>
</dbReference>
<keyword evidence="4" id="KW-1185">Reference proteome</keyword>
<dbReference type="SUPFAM" id="SSF51206">
    <property type="entry name" value="cAMP-binding domain-like"/>
    <property type="match status" value="1"/>
</dbReference>
<dbReference type="Gene3D" id="1.10.287.630">
    <property type="entry name" value="Helix hairpin bin"/>
    <property type="match status" value="1"/>
</dbReference>
<dbReference type="CDD" id="cd00038">
    <property type="entry name" value="CAP_ED"/>
    <property type="match status" value="1"/>
</dbReference>
<dbReference type="Gene3D" id="2.60.120.10">
    <property type="entry name" value="Jelly Rolls"/>
    <property type="match status" value="1"/>
</dbReference>
<keyword evidence="1" id="KW-0472">Membrane</keyword>